<accession>A0A200PWX8</accession>
<name>A0A200PWX8_MACCD</name>
<keyword evidence="4" id="KW-1185">Reference proteome</keyword>
<keyword evidence="2" id="KW-1133">Transmembrane helix</keyword>
<dbReference type="EMBL" id="MVGT01003948">
    <property type="protein sequence ID" value="OVA02717.1"/>
    <property type="molecule type" value="Genomic_DNA"/>
</dbReference>
<evidence type="ECO:0000313" key="4">
    <source>
        <dbReference type="Proteomes" id="UP000195402"/>
    </source>
</evidence>
<feature type="transmembrane region" description="Helical" evidence="2">
    <location>
        <begin position="17"/>
        <end position="38"/>
    </location>
</feature>
<dbReference type="InterPro" id="IPR034430">
    <property type="entry name" value="PSY"/>
</dbReference>
<feature type="region of interest" description="Disordered" evidence="1">
    <location>
        <begin position="60"/>
        <end position="88"/>
    </location>
</feature>
<evidence type="ECO:0000256" key="1">
    <source>
        <dbReference type="SAM" id="MobiDB-lite"/>
    </source>
</evidence>
<dbReference type="OMA" id="EMAVGIR"/>
<gene>
    <name evidence="3" type="ORF">BVC80_9093g60</name>
</gene>
<protein>
    <submittedName>
        <fullName evidence="3">Uncharacterized protein</fullName>
    </submittedName>
</protein>
<comment type="caution">
    <text evidence="3">The sequence shown here is derived from an EMBL/GenBank/DDBJ whole genome shotgun (WGS) entry which is preliminary data.</text>
</comment>
<reference evidence="3 4" key="1">
    <citation type="journal article" date="2017" name="Mol. Plant">
        <title>The Genome of Medicinal Plant Macleaya cordata Provides New Insights into Benzylisoquinoline Alkaloids Metabolism.</title>
        <authorList>
            <person name="Liu X."/>
            <person name="Liu Y."/>
            <person name="Huang P."/>
            <person name="Ma Y."/>
            <person name="Qing Z."/>
            <person name="Tang Q."/>
            <person name="Cao H."/>
            <person name="Cheng P."/>
            <person name="Zheng Y."/>
            <person name="Yuan Z."/>
            <person name="Zhou Y."/>
            <person name="Liu J."/>
            <person name="Tang Z."/>
            <person name="Zhuo Y."/>
            <person name="Zhang Y."/>
            <person name="Yu L."/>
            <person name="Huang J."/>
            <person name="Yang P."/>
            <person name="Peng Q."/>
            <person name="Zhang J."/>
            <person name="Jiang W."/>
            <person name="Zhang Z."/>
            <person name="Lin K."/>
            <person name="Ro D.K."/>
            <person name="Chen X."/>
            <person name="Xiong X."/>
            <person name="Shang Y."/>
            <person name="Huang S."/>
            <person name="Zeng J."/>
        </authorList>
    </citation>
    <scope>NUCLEOTIDE SEQUENCE [LARGE SCALE GENOMIC DNA]</scope>
    <source>
        <strain evidence="4">cv. BLH2017</strain>
        <tissue evidence="3">Root</tissue>
    </source>
</reference>
<sequence>MRGGAGGGGGGGAGRLRFWWCIFFAFAIISSSSARNIVSLSAGNYYEMVVQGRSLKAMTDDYDGPTANKGHDPRNRGGSASGGGNRKA</sequence>
<dbReference type="PANTHER" id="PTHR37177">
    <property type="entry name" value="PROTEIN PSY1"/>
    <property type="match status" value="1"/>
</dbReference>
<evidence type="ECO:0000256" key="2">
    <source>
        <dbReference type="SAM" id="Phobius"/>
    </source>
</evidence>
<dbReference type="OrthoDB" id="1877702at2759"/>
<keyword evidence="2" id="KW-0472">Membrane</keyword>
<dbReference type="InParanoid" id="A0A200PWX8"/>
<proteinExistence type="predicted"/>
<dbReference type="Proteomes" id="UP000195402">
    <property type="component" value="Unassembled WGS sequence"/>
</dbReference>
<keyword evidence="2" id="KW-0812">Transmembrane</keyword>
<evidence type="ECO:0000313" key="3">
    <source>
        <dbReference type="EMBL" id="OVA02717.1"/>
    </source>
</evidence>
<dbReference type="PANTHER" id="PTHR37177:SF4">
    <property type="entry name" value="PROTEIN PSY1"/>
    <property type="match status" value="1"/>
</dbReference>
<feature type="compositionally biased region" description="Gly residues" evidence="1">
    <location>
        <begin position="79"/>
        <end position="88"/>
    </location>
</feature>
<dbReference type="AlphaFoldDB" id="A0A200PWX8"/>
<organism evidence="3 4">
    <name type="scientific">Macleaya cordata</name>
    <name type="common">Five-seeded plume-poppy</name>
    <name type="synonym">Bocconia cordata</name>
    <dbReference type="NCBI Taxonomy" id="56857"/>
    <lineage>
        <taxon>Eukaryota</taxon>
        <taxon>Viridiplantae</taxon>
        <taxon>Streptophyta</taxon>
        <taxon>Embryophyta</taxon>
        <taxon>Tracheophyta</taxon>
        <taxon>Spermatophyta</taxon>
        <taxon>Magnoliopsida</taxon>
        <taxon>Ranunculales</taxon>
        <taxon>Papaveraceae</taxon>
        <taxon>Papaveroideae</taxon>
        <taxon>Macleaya</taxon>
    </lineage>
</organism>